<keyword evidence="5" id="KW-1185">Reference proteome</keyword>
<accession>A0A3N0AZU3</accession>
<dbReference type="GO" id="GO:0030313">
    <property type="term" value="C:cell envelope"/>
    <property type="evidence" value="ECO:0007669"/>
    <property type="project" value="UniProtKB-SubCell"/>
</dbReference>
<feature type="chain" id="PRO_5018292059" description="Bacterial repeat domain-containing protein" evidence="3">
    <location>
        <begin position="46"/>
        <end position="1543"/>
    </location>
</feature>
<proteinExistence type="predicted"/>
<evidence type="ECO:0000256" key="2">
    <source>
        <dbReference type="SAM" id="MobiDB-lite"/>
    </source>
</evidence>
<evidence type="ECO:0000313" key="5">
    <source>
        <dbReference type="Proteomes" id="UP000269591"/>
    </source>
</evidence>
<dbReference type="EMBL" id="QIBX01000007">
    <property type="protein sequence ID" value="RNL40392.1"/>
    <property type="molecule type" value="Genomic_DNA"/>
</dbReference>
<dbReference type="OrthoDB" id="2038674at2"/>
<feature type="compositionally biased region" description="Acidic residues" evidence="2">
    <location>
        <begin position="1435"/>
        <end position="1444"/>
    </location>
</feature>
<protein>
    <recommendedName>
        <fullName evidence="6">Bacterial repeat domain-containing protein</fullName>
    </recommendedName>
</protein>
<comment type="subcellular location">
    <subcellularLocation>
        <location evidence="1">Cell envelope</location>
    </subcellularLocation>
</comment>
<gene>
    <name evidence="4" type="ORF">DMP06_05520</name>
</gene>
<sequence length="1543" mass="157903">MSVPTILFGEGARPAITRWERRIATVLFGLAALFALAVCAPVAHADDGAEGIAADGAAVVNLEPDGYYNASLAATQTLVRISEPGTYAILGSSSLVRVVVAPDPGDEIRVYLGNGLNLHPKSNAAITVVSAYTSTSQSHVELMLLQGAKASLSSGDTSAVLLLEEPSTVTPPSSEPMVTIGAQDARGTLTLKAGSKAGSAGSPALAVDGAGAADIAGGTVTATGAGDAPGIGRVYGGPKLSVSGGTVTATSGGNAPGIGVVSGSAQVSVSGGTVHAKGGKGAPGIGGIEGSASVSITGGAVYPSNGSIDDAPLIGSVEGDASISIAGGKTVATGEYGQLALGSKAGNAQVSIAGGTVDVGFAACGSGPDGTAKTMIYGGSYTGFTTGTGASASTAINRAGVTTYRVFAGLEGAKAGVGLRSLEIHGVNPPYAFNDVETSLIQVREGVQEAGVMLWLPEAGEVVGAVDGEGVSYTGEIHPTKPSSGLDYGMLDQECNLTLDPNTDYGYEGEAKVRLGSREVVVEEEVEPNEDGLTLLGFFDAPEGGTMVMDAQYQLVSGVAGWTDVVGLWDRADAPYTLYAQWHRDPYIVAYDANVPATASTRVSGSMDASHMEYGREISLDSVSYLLHGYEFAGWNTQPDGTGDAYDDGEAVFNLAEPGERITLYAQWKPCSYEITFRPGEGTGESYVQSCVFDEASALDALKFQPPTGAAFVGWRDEDTGALYADRAWASNLCSVDGGGVVEGSTLVAQWAHNDVTLTLTHDNRPVQLGNSQEEIVLIPKDGGEPVAGFVQDTASGAYVLADVAPGNYGIDINAVDDSGAALYPTGALSLTVEAGKPAVLSIEYFTAAVEAGGPGVGAWMGSAGVESRVVLKGTEVTLGAAADEDNFYTFDGWSCRGVEPAQWSPDQEVQTVTVEGPFVAVAHARSTVYMVNFDANGGEGAMAPQRIACGDPTALSPNAFSREGYEFTGWNTLQDGTGVSFDEGQEVADIAAPGGEATLYAQWAPVRYAVGFEANAPASASTAISGEMGTQLFVYDAPAALPSCAYALPGYSFAGWNTQPDGSGATYADGQEVQNLASDPSSAITLYAQWEPVRYTVSLDVGGALTELEAVFDTPFELPTSVGAPNGKTLVGWEGLSFGSFYASGATVVNLCTVHGDGSVSGDTLSAVFVEEGAFSLVVTNNGAGVSLPDERDIVLVDAAGAQYTPFKAAGSGVYVAQGVQPGEYSVLMEGWNTEGVTAQVAADGSGFLALEYFSVDIAAEPHAAAWAEDPATGERSQFVERLRARDALRIGASVDEGYSFESWTAVGAEPEWENGDSSAAEQTVIVSGRALLEAHPVANRYKVLFDANGGEGSMEPQDMVYDEPQALFANAFEREGYEFIGWSTDPEGGDAVYSDGERVSNLTAEPNGEVTLYAQWDDTSEPEPGTDPNPGIDPDDPDDSDEPGTAPDGSVSPNDPDAGSDAADGPNAPGGSGGNAHSDERPGASESGGDSAKLAATGDGSLCVVVPLAVVAAMAAAVAASAGRVHVFGRASHRLPERMDK</sequence>
<evidence type="ECO:0000256" key="3">
    <source>
        <dbReference type="SAM" id="SignalP"/>
    </source>
</evidence>
<reference evidence="5" key="1">
    <citation type="submission" date="2018-05" db="EMBL/GenBank/DDBJ databases">
        <title>Genome Sequencing of selected type strains of the family Eggerthellaceae.</title>
        <authorList>
            <person name="Danylec N."/>
            <person name="Stoll D.A."/>
            <person name="Doetsch A."/>
            <person name="Huch M."/>
        </authorList>
    </citation>
    <scope>NUCLEOTIDE SEQUENCE [LARGE SCALE GENOMIC DNA]</scope>
    <source>
        <strain evidence="5">DSM 24851</strain>
    </source>
</reference>
<dbReference type="InterPro" id="IPR013378">
    <property type="entry name" value="InlB-like_B-rpt"/>
</dbReference>
<dbReference type="Proteomes" id="UP000269591">
    <property type="component" value="Unassembled WGS sequence"/>
</dbReference>
<name>A0A3N0AZU3_9ACTN</name>
<evidence type="ECO:0008006" key="6">
    <source>
        <dbReference type="Google" id="ProtNLM"/>
    </source>
</evidence>
<dbReference type="InterPro" id="IPR042229">
    <property type="entry name" value="Listeria/Bacterioides_rpt_sf"/>
</dbReference>
<dbReference type="Gene3D" id="2.60.40.4270">
    <property type="entry name" value="Listeria-Bacteroides repeat domain"/>
    <property type="match status" value="4"/>
</dbReference>
<evidence type="ECO:0000256" key="1">
    <source>
        <dbReference type="ARBA" id="ARBA00004196"/>
    </source>
</evidence>
<comment type="caution">
    <text evidence="4">The sequence shown here is derived from an EMBL/GenBank/DDBJ whole genome shotgun (WGS) entry which is preliminary data.</text>
</comment>
<dbReference type="Pfam" id="PF09479">
    <property type="entry name" value="Flg_new"/>
    <property type="match status" value="4"/>
</dbReference>
<keyword evidence="3" id="KW-0732">Signal</keyword>
<feature type="region of interest" description="Disordered" evidence="2">
    <location>
        <begin position="1419"/>
        <end position="1496"/>
    </location>
</feature>
<feature type="compositionally biased region" description="Low complexity" evidence="2">
    <location>
        <begin position="1454"/>
        <end position="1469"/>
    </location>
</feature>
<dbReference type="RefSeq" id="WP_123208748.1">
    <property type="nucleotide sequence ID" value="NZ_JBHTHO010000015.1"/>
</dbReference>
<feature type="signal peptide" evidence="3">
    <location>
        <begin position="1"/>
        <end position="45"/>
    </location>
</feature>
<dbReference type="NCBIfam" id="TIGR02543">
    <property type="entry name" value="List_Bact_rpt"/>
    <property type="match status" value="1"/>
</dbReference>
<organism evidence="4 5">
    <name type="scientific">Slackia equolifaciens</name>
    <dbReference type="NCBI Taxonomy" id="498718"/>
    <lineage>
        <taxon>Bacteria</taxon>
        <taxon>Bacillati</taxon>
        <taxon>Actinomycetota</taxon>
        <taxon>Coriobacteriia</taxon>
        <taxon>Eggerthellales</taxon>
        <taxon>Eggerthellaceae</taxon>
        <taxon>Slackia</taxon>
    </lineage>
</organism>
<evidence type="ECO:0000313" key="4">
    <source>
        <dbReference type="EMBL" id="RNL40392.1"/>
    </source>
</evidence>